<protein>
    <submittedName>
        <fullName evidence="6">Toxin HipA</fullName>
    </submittedName>
</protein>
<dbReference type="Pfam" id="PF13657">
    <property type="entry name" value="Couple_hipA"/>
    <property type="match status" value="1"/>
</dbReference>
<dbReference type="InterPro" id="IPR017508">
    <property type="entry name" value="HipA_N1"/>
</dbReference>
<evidence type="ECO:0000259" key="5">
    <source>
        <dbReference type="Pfam" id="PF13657"/>
    </source>
</evidence>
<organism evidence="6 7">
    <name type="scientific">Azorhizobium oxalatiphilum</name>
    <dbReference type="NCBI Taxonomy" id="980631"/>
    <lineage>
        <taxon>Bacteria</taxon>
        <taxon>Pseudomonadati</taxon>
        <taxon>Pseudomonadota</taxon>
        <taxon>Alphaproteobacteria</taxon>
        <taxon>Hyphomicrobiales</taxon>
        <taxon>Xanthobacteraceae</taxon>
        <taxon>Azorhizobium</taxon>
    </lineage>
</organism>
<comment type="similarity">
    <text evidence="1">Belongs to the HipA Ser/Thr kinase family.</text>
</comment>
<dbReference type="RefSeq" id="WP_188582357.1">
    <property type="nucleotide sequence ID" value="NZ_BMCT01000007.1"/>
</dbReference>
<dbReference type="NCBIfam" id="TIGR03071">
    <property type="entry name" value="couple_hipA"/>
    <property type="match status" value="1"/>
</dbReference>
<dbReference type="Pfam" id="PF07804">
    <property type="entry name" value="HipA_C"/>
    <property type="match status" value="1"/>
</dbReference>
<dbReference type="InterPro" id="IPR052028">
    <property type="entry name" value="HipA_Ser/Thr_kinase"/>
</dbReference>
<feature type="domain" description="HipA-like C-terminal" evidence="4">
    <location>
        <begin position="154"/>
        <end position="400"/>
    </location>
</feature>
<dbReference type="GO" id="GO:0004674">
    <property type="term" value="F:protein serine/threonine kinase activity"/>
    <property type="evidence" value="ECO:0007669"/>
    <property type="project" value="TreeGrafter"/>
</dbReference>
<proteinExistence type="inferred from homology"/>
<comment type="caution">
    <text evidence="6">The sequence shown here is derived from an EMBL/GenBank/DDBJ whole genome shotgun (WGS) entry which is preliminary data.</text>
</comment>
<evidence type="ECO:0000313" key="6">
    <source>
        <dbReference type="EMBL" id="GGF78030.1"/>
    </source>
</evidence>
<dbReference type="EMBL" id="BMCT01000007">
    <property type="protein sequence ID" value="GGF78030.1"/>
    <property type="molecule type" value="Genomic_DNA"/>
</dbReference>
<reference evidence="6" key="2">
    <citation type="submission" date="2020-09" db="EMBL/GenBank/DDBJ databases">
        <authorList>
            <person name="Sun Q."/>
            <person name="Sedlacek I."/>
        </authorList>
    </citation>
    <scope>NUCLEOTIDE SEQUENCE</scope>
    <source>
        <strain evidence="6">CCM 7897</strain>
    </source>
</reference>
<dbReference type="PANTHER" id="PTHR37419:SF1">
    <property type="entry name" value="SERINE_THREONINE-PROTEIN KINASE TOXIN HIPA"/>
    <property type="match status" value="1"/>
</dbReference>
<keyword evidence="2" id="KW-0808">Transferase</keyword>
<dbReference type="PANTHER" id="PTHR37419">
    <property type="entry name" value="SERINE/THREONINE-PROTEIN KINASE TOXIN HIPA"/>
    <property type="match status" value="1"/>
</dbReference>
<name>A0A917C8X7_9HYPH</name>
<feature type="domain" description="HipA N-terminal subdomain 1" evidence="5">
    <location>
        <begin position="10"/>
        <end position="109"/>
    </location>
</feature>
<sequence>MARRPAHVPLDVFLNSRLVGVLRRSSTGAIDFVYATEWLDWESTFPISLSLPLREARYVGEAVGNVFENLLPDSVSIRRQVAERVGAGGTDAYSLLAALGHDCVGALQFLPEGVEVGPAGTTEGQPIGEDEIARIIANLARAPLGMGADTAFRISIAGAQEKTALLCKNGSWFKPTGTAATTHILKPQIGMLPGGVDLSNSVENEYLCLKLLGALGVPVAEAGMTTFGGRRTLVVERFDRLWARDGRLLRLPQEDMCQALSVPPSLKYQSEGGPGIVDILRLLQGSDTPEADIATVMRAQILFWMLGATDGHAKNFSLALGPGGRFHLTPLYDVLSAQPSFDADLIPRRDFRLAMSVGTRGRYRVDDIVPRHFLQTAAAAGIGEPLVRVIFADLAQTAEARADAVFSTLPPSFPEELVASLRAAIARRARILADA</sequence>
<keyword evidence="7" id="KW-1185">Reference proteome</keyword>
<dbReference type="AlphaFoldDB" id="A0A917C8X7"/>
<keyword evidence="3" id="KW-0418">Kinase</keyword>
<evidence type="ECO:0000259" key="4">
    <source>
        <dbReference type="Pfam" id="PF07804"/>
    </source>
</evidence>
<evidence type="ECO:0000256" key="2">
    <source>
        <dbReference type="ARBA" id="ARBA00022679"/>
    </source>
</evidence>
<dbReference type="Proteomes" id="UP000606044">
    <property type="component" value="Unassembled WGS sequence"/>
</dbReference>
<dbReference type="InterPro" id="IPR012893">
    <property type="entry name" value="HipA-like_C"/>
</dbReference>
<dbReference type="GO" id="GO:0005829">
    <property type="term" value="C:cytosol"/>
    <property type="evidence" value="ECO:0007669"/>
    <property type="project" value="TreeGrafter"/>
</dbReference>
<evidence type="ECO:0000256" key="1">
    <source>
        <dbReference type="ARBA" id="ARBA00010164"/>
    </source>
</evidence>
<dbReference type="CDD" id="cd17808">
    <property type="entry name" value="HipA_Ec_like"/>
    <property type="match status" value="1"/>
</dbReference>
<evidence type="ECO:0000313" key="7">
    <source>
        <dbReference type="Proteomes" id="UP000606044"/>
    </source>
</evidence>
<evidence type="ECO:0000256" key="3">
    <source>
        <dbReference type="ARBA" id="ARBA00022777"/>
    </source>
</evidence>
<gene>
    <name evidence="6" type="primary">hipA</name>
    <name evidence="6" type="ORF">GCM10007301_42510</name>
</gene>
<reference evidence="6" key="1">
    <citation type="journal article" date="2014" name="Int. J. Syst. Evol. Microbiol.">
        <title>Complete genome sequence of Corynebacterium casei LMG S-19264T (=DSM 44701T), isolated from a smear-ripened cheese.</title>
        <authorList>
            <consortium name="US DOE Joint Genome Institute (JGI-PGF)"/>
            <person name="Walter F."/>
            <person name="Albersmeier A."/>
            <person name="Kalinowski J."/>
            <person name="Ruckert C."/>
        </authorList>
    </citation>
    <scope>NUCLEOTIDE SEQUENCE</scope>
    <source>
        <strain evidence="6">CCM 7897</strain>
    </source>
</reference>
<accession>A0A917C8X7</accession>